<comment type="caution">
    <text evidence="1">The sequence shown here is derived from an EMBL/GenBank/DDBJ whole genome shotgun (WGS) entry which is preliminary data.</text>
</comment>
<dbReference type="Gene3D" id="3.30.450.150">
    <property type="entry name" value="Haem-degrading domain"/>
    <property type="match status" value="1"/>
</dbReference>
<dbReference type="EMBL" id="JBHUEK010000030">
    <property type="protein sequence ID" value="MFD1781043.1"/>
    <property type="molecule type" value="Genomic_DNA"/>
</dbReference>
<keyword evidence="2" id="KW-1185">Reference proteome</keyword>
<gene>
    <name evidence="1" type="ORF">ACFSFW_20525</name>
</gene>
<evidence type="ECO:0000313" key="1">
    <source>
        <dbReference type="EMBL" id="MFD1781043.1"/>
    </source>
</evidence>
<sequence>MGAITVSGLAPEEDHAMVVSAIQEYLQK</sequence>
<accession>A0ABW4MU30</accession>
<protein>
    <submittedName>
        <fullName evidence="1">Uncharacterized protein</fullName>
    </submittedName>
</protein>
<dbReference type="SUPFAM" id="SSF143744">
    <property type="entry name" value="GlcG-like"/>
    <property type="match status" value="1"/>
</dbReference>
<reference evidence="2" key="1">
    <citation type="journal article" date="2019" name="Int. J. Syst. Evol. Microbiol.">
        <title>The Global Catalogue of Microorganisms (GCM) 10K type strain sequencing project: providing services to taxonomists for standard genome sequencing and annotation.</title>
        <authorList>
            <consortium name="The Broad Institute Genomics Platform"/>
            <consortium name="The Broad Institute Genome Sequencing Center for Infectious Disease"/>
            <person name="Wu L."/>
            <person name="Ma J."/>
        </authorList>
    </citation>
    <scope>NUCLEOTIDE SEQUENCE [LARGE SCALE GENOMIC DNA]</scope>
    <source>
        <strain evidence="2">CCUG 15531</strain>
    </source>
</reference>
<organism evidence="1 2">
    <name type="scientific">Fredinandcohnia salidurans</name>
    <dbReference type="NCBI Taxonomy" id="2595041"/>
    <lineage>
        <taxon>Bacteria</taxon>
        <taxon>Bacillati</taxon>
        <taxon>Bacillota</taxon>
        <taxon>Bacilli</taxon>
        <taxon>Bacillales</taxon>
        <taxon>Bacillaceae</taxon>
        <taxon>Fredinandcohnia</taxon>
    </lineage>
</organism>
<proteinExistence type="predicted"/>
<dbReference type="RefSeq" id="WP_388040997.1">
    <property type="nucleotide sequence ID" value="NZ_JBHUEK010000030.1"/>
</dbReference>
<dbReference type="Proteomes" id="UP001597227">
    <property type="component" value="Unassembled WGS sequence"/>
</dbReference>
<name>A0ABW4MU30_9BACI</name>
<evidence type="ECO:0000313" key="2">
    <source>
        <dbReference type="Proteomes" id="UP001597227"/>
    </source>
</evidence>
<dbReference type="InterPro" id="IPR038084">
    <property type="entry name" value="PduO/GlcC-like_sf"/>
</dbReference>